<proteinExistence type="predicted"/>
<dbReference type="Proteomes" id="UP000886824">
    <property type="component" value="Unassembled WGS sequence"/>
</dbReference>
<gene>
    <name evidence="1" type="ORF">H9826_09415</name>
</gene>
<organism evidence="1 2">
    <name type="scientific">Candidatus Intestinimonas merdavium</name>
    <dbReference type="NCBI Taxonomy" id="2838622"/>
    <lineage>
        <taxon>Bacteria</taxon>
        <taxon>Bacillati</taxon>
        <taxon>Bacillota</taxon>
        <taxon>Clostridia</taxon>
        <taxon>Eubacteriales</taxon>
        <taxon>Intestinimonas</taxon>
    </lineage>
</organism>
<reference evidence="1" key="1">
    <citation type="journal article" date="2021" name="PeerJ">
        <title>Extensive microbial diversity within the chicken gut microbiome revealed by metagenomics and culture.</title>
        <authorList>
            <person name="Gilroy R."/>
            <person name="Ravi A."/>
            <person name="Getino M."/>
            <person name="Pursley I."/>
            <person name="Horton D.L."/>
            <person name="Alikhan N.F."/>
            <person name="Baker D."/>
            <person name="Gharbi K."/>
            <person name="Hall N."/>
            <person name="Watson M."/>
            <person name="Adriaenssens E.M."/>
            <person name="Foster-Nyarko E."/>
            <person name="Jarju S."/>
            <person name="Secka A."/>
            <person name="Antonio M."/>
            <person name="Oren A."/>
            <person name="Chaudhuri R.R."/>
            <person name="La Ragione R."/>
            <person name="Hildebrand F."/>
            <person name="Pallen M.J."/>
        </authorList>
    </citation>
    <scope>NUCLEOTIDE SEQUENCE</scope>
    <source>
        <strain evidence="1">CHK33-7979</strain>
    </source>
</reference>
<dbReference type="SUPFAM" id="SSF52218">
    <property type="entry name" value="Flavoproteins"/>
    <property type="match status" value="1"/>
</dbReference>
<reference evidence="1" key="2">
    <citation type="submission" date="2021-04" db="EMBL/GenBank/DDBJ databases">
        <authorList>
            <person name="Gilroy R."/>
        </authorList>
    </citation>
    <scope>NUCLEOTIDE SEQUENCE</scope>
    <source>
        <strain evidence="1">CHK33-7979</strain>
    </source>
</reference>
<dbReference type="AlphaFoldDB" id="A0A9D1Z6J2"/>
<dbReference type="InterPro" id="IPR029039">
    <property type="entry name" value="Flavoprotein-like_sf"/>
</dbReference>
<accession>A0A9D1Z6J2</accession>
<evidence type="ECO:0000313" key="1">
    <source>
        <dbReference type="EMBL" id="HIY74170.1"/>
    </source>
</evidence>
<evidence type="ECO:0000313" key="2">
    <source>
        <dbReference type="Proteomes" id="UP000886824"/>
    </source>
</evidence>
<comment type="caution">
    <text evidence="1">The sequence shown here is derived from an EMBL/GenBank/DDBJ whole genome shotgun (WGS) entry which is preliminary data.</text>
</comment>
<protein>
    <submittedName>
        <fullName evidence="1">NAD(P)H-dependent oxidoreductase</fullName>
    </submittedName>
</protein>
<dbReference type="EMBL" id="DXCX01000096">
    <property type="protein sequence ID" value="HIY74170.1"/>
    <property type="molecule type" value="Genomic_DNA"/>
</dbReference>
<sequence length="203" mass="22668">MGKVLILNGSPRAPRSNSKRYGALFARYCALETETMELLRSDPKEVAARMEEADNVLLVFPLYADAIPVPVLRTFKALEARPPQNRPTISILVNCGFMEPEQSDVAVAMVELFCKRQGYPMGSVLEIGSGEAILDQPFRFLAQWRIKALARAVSGGRHRRLRVTMPISKRFFLKASTKYWLDYGARSGITGAQMATMEIEGEP</sequence>
<name>A0A9D1Z6J2_9FIRM</name>